<dbReference type="Pfam" id="PF00571">
    <property type="entry name" value="CBS"/>
    <property type="match status" value="1"/>
</dbReference>
<dbReference type="Proteomes" id="UP000636949">
    <property type="component" value="Unassembled WGS sequence"/>
</dbReference>
<evidence type="ECO:0000313" key="4">
    <source>
        <dbReference type="Proteomes" id="UP000636949"/>
    </source>
</evidence>
<proteinExistence type="predicted"/>
<feature type="domain" description="CBS" evidence="2">
    <location>
        <begin position="44"/>
        <end position="103"/>
    </location>
</feature>
<accession>A0A8J3EA70</accession>
<gene>
    <name evidence="3" type="ORF">GCM10010995_27270</name>
</gene>
<evidence type="ECO:0000313" key="3">
    <source>
        <dbReference type="EMBL" id="GGG08273.1"/>
    </source>
</evidence>
<dbReference type="Gene3D" id="3.10.580.10">
    <property type="entry name" value="CBS-domain"/>
    <property type="match status" value="1"/>
</dbReference>
<dbReference type="SUPFAM" id="SSF54631">
    <property type="entry name" value="CBS-domain pair"/>
    <property type="match status" value="1"/>
</dbReference>
<name>A0A8J3EA70_9GAMM</name>
<reference evidence="3" key="1">
    <citation type="journal article" date="2014" name="Int. J. Syst. Evol. Microbiol.">
        <title>Complete genome sequence of Corynebacterium casei LMG S-19264T (=DSM 44701T), isolated from a smear-ripened cheese.</title>
        <authorList>
            <consortium name="US DOE Joint Genome Institute (JGI-PGF)"/>
            <person name="Walter F."/>
            <person name="Albersmeier A."/>
            <person name="Kalinowski J."/>
            <person name="Ruckert C."/>
        </authorList>
    </citation>
    <scope>NUCLEOTIDE SEQUENCE</scope>
    <source>
        <strain evidence="3">CGMCC 1.15758</strain>
    </source>
</reference>
<keyword evidence="1" id="KW-0129">CBS domain</keyword>
<keyword evidence="4" id="KW-1185">Reference proteome</keyword>
<dbReference type="PROSITE" id="PS51371">
    <property type="entry name" value="CBS"/>
    <property type="match status" value="1"/>
</dbReference>
<dbReference type="OrthoDB" id="5295117at2"/>
<organism evidence="3 4">
    <name type="scientific">Cysteiniphilum litorale</name>
    <dbReference type="NCBI Taxonomy" id="2056700"/>
    <lineage>
        <taxon>Bacteria</taxon>
        <taxon>Pseudomonadati</taxon>
        <taxon>Pseudomonadota</taxon>
        <taxon>Gammaproteobacteria</taxon>
        <taxon>Thiotrichales</taxon>
        <taxon>Fastidiosibacteraceae</taxon>
        <taxon>Cysteiniphilum</taxon>
    </lineage>
</organism>
<sequence length="196" mass="22203">MAYKEYKLLDTTTHTKDQSIPYYHPETMDVISLETPALHVFTDFHTVKPYVIHVKTLADDALQMMKKVEVHALLVINNDDEVVGLINTRRLQGIYRTQVAQKEDINPKEVTVGMLMAKISDLPMLDYAVLKDTLVGHIARLMHDQHIDHLLIQEQDKSGKDVIRGIISASFIAKRLGAQIGHDLASRNLAELNKII</sequence>
<comment type="caution">
    <text evidence="3">The sequence shown here is derived from an EMBL/GenBank/DDBJ whole genome shotgun (WGS) entry which is preliminary data.</text>
</comment>
<evidence type="ECO:0000256" key="1">
    <source>
        <dbReference type="PROSITE-ProRule" id="PRU00703"/>
    </source>
</evidence>
<dbReference type="EMBL" id="BMJS01000066">
    <property type="protein sequence ID" value="GGG08273.1"/>
    <property type="molecule type" value="Genomic_DNA"/>
</dbReference>
<dbReference type="RefSeq" id="WP_157968361.1">
    <property type="nucleotide sequence ID" value="NZ_BMJS01000066.1"/>
</dbReference>
<dbReference type="InterPro" id="IPR000644">
    <property type="entry name" value="CBS_dom"/>
</dbReference>
<dbReference type="AlphaFoldDB" id="A0A8J3EA70"/>
<protein>
    <recommendedName>
        <fullName evidence="2">CBS domain-containing protein</fullName>
    </recommendedName>
</protein>
<evidence type="ECO:0000259" key="2">
    <source>
        <dbReference type="PROSITE" id="PS51371"/>
    </source>
</evidence>
<reference evidence="3" key="2">
    <citation type="submission" date="2020-09" db="EMBL/GenBank/DDBJ databases">
        <authorList>
            <person name="Sun Q."/>
            <person name="Zhou Y."/>
        </authorList>
    </citation>
    <scope>NUCLEOTIDE SEQUENCE</scope>
    <source>
        <strain evidence="3">CGMCC 1.15758</strain>
    </source>
</reference>
<dbReference type="InterPro" id="IPR046342">
    <property type="entry name" value="CBS_dom_sf"/>
</dbReference>